<dbReference type="EMBL" id="LNYW01000052">
    <property type="protein sequence ID" value="KTD59043.1"/>
    <property type="molecule type" value="Genomic_DNA"/>
</dbReference>
<evidence type="ECO:0000256" key="4">
    <source>
        <dbReference type="ARBA" id="ARBA00022989"/>
    </source>
</evidence>
<evidence type="ECO:0000256" key="2">
    <source>
        <dbReference type="ARBA" id="ARBA00007511"/>
    </source>
</evidence>
<evidence type="ECO:0000256" key="6">
    <source>
        <dbReference type="SAM" id="Phobius"/>
    </source>
</evidence>
<feature type="transmembrane region" description="Helical" evidence="6">
    <location>
        <begin position="142"/>
        <end position="160"/>
    </location>
</feature>
<feature type="transmembrane region" description="Helical" evidence="6">
    <location>
        <begin position="12"/>
        <end position="29"/>
    </location>
</feature>
<accession>A0A0W0YR92</accession>
<dbReference type="Proteomes" id="UP000054600">
    <property type="component" value="Unassembled WGS sequence"/>
</dbReference>
<feature type="transmembrane region" description="Helical" evidence="6">
    <location>
        <begin position="83"/>
        <end position="102"/>
    </location>
</feature>
<feature type="transmembrane region" description="Helical" evidence="6">
    <location>
        <begin position="235"/>
        <end position="255"/>
    </location>
</feature>
<dbReference type="AlphaFoldDB" id="A0A0W0YR92"/>
<dbReference type="GO" id="GO:0016020">
    <property type="term" value="C:membrane"/>
    <property type="evidence" value="ECO:0007669"/>
    <property type="project" value="UniProtKB-SubCell"/>
</dbReference>
<gene>
    <name evidence="7" type="primary">ygjT</name>
    <name evidence="7" type="ORF">Lsha_2075</name>
</gene>
<dbReference type="Pfam" id="PF03741">
    <property type="entry name" value="TerC"/>
    <property type="match status" value="1"/>
</dbReference>
<dbReference type="PATRIC" id="fig|1122169.6.peg.2376"/>
<keyword evidence="3 6" id="KW-0812">Transmembrane</keyword>
<comment type="subcellular location">
    <subcellularLocation>
        <location evidence="1">Membrane</location>
        <topology evidence="1">Multi-pass membrane protein</topology>
    </subcellularLocation>
</comment>
<keyword evidence="8" id="KW-1185">Reference proteome</keyword>
<dbReference type="PANTHER" id="PTHR30238">
    <property type="entry name" value="MEMBRANE BOUND PREDICTED REDOX MODULATOR"/>
    <property type="match status" value="1"/>
</dbReference>
<dbReference type="RefSeq" id="WP_026253881.1">
    <property type="nucleotide sequence ID" value="NZ_KB892389.1"/>
</dbReference>
<evidence type="ECO:0000313" key="7">
    <source>
        <dbReference type="EMBL" id="KTD59043.1"/>
    </source>
</evidence>
<organism evidence="7 8">
    <name type="scientific">Legionella shakespearei DSM 23087</name>
    <dbReference type="NCBI Taxonomy" id="1122169"/>
    <lineage>
        <taxon>Bacteria</taxon>
        <taxon>Pseudomonadati</taxon>
        <taxon>Pseudomonadota</taxon>
        <taxon>Gammaproteobacteria</taxon>
        <taxon>Legionellales</taxon>
        <taxon>Legionellaceae</taxon>
        <taxon>Legionella</taxon>
    </lineage>
</organism>
<keyword evidence="4 6" id="KW-1133">Transmembrane helix</keyword>
<evidence type="ECO:0000313" key="8">
    <source>
        <dbReference type="Proteomes" id="UP000054600"/>
    </source>
</evidence>
<comment type="similarity">
    <text evidence="2">Belongs to the TerC family.</text>
</comment>
<feature type="transmembrane region" description="Helical" evidence="6">
    <location>
        <begin position="41"/>
        <end position="63"/>
    </location>
</feature>
<name>A0A0W0YR92_9GAMM</name>
<protein>
    <submittedName>
        <fullName evidence="7">Drug efflux protein</fullName>
    </submittedName>
</protein>
<keyword evidence="5 6" id="KW-0472">Membrane</keyword>
<dbReference type="eggNOG" id="COG0861">
    <property type="taxonomic scope" value="Bacteria"/>
</dbReference>
<dbReference type="OrthoDB" id="9783692at2"/>
<proteinExistence type="inferred from homology"/>
<feature type="transmembrane region" description="Helical" evidence="6">
    <location>
        <begin position="292"/>
        <end position="310"/>
    </location>
</feature>
<evidence type="ECO:0000256" key="5">
    <source>
        <dbReference type="ARBA" id="ARBA00023136"/>
    </source>
</evidence>
<dbReference type="NCBIfam" id="TIGR03718">
    <property type="entry name" value="R_switched_Alx"/>
    <property type="match status" value="1"/>
</dbReference>
<feature type="transmembrane region" description="Helical" evidence="6">
    <location>
        <begin position="267"/>
        <end position="286"/>
    </location>
</feature>
<feature type="transmembrane region" description="Helical" evidence="6">
    <location>
        <begin position="205"/>
        <end position="229"/>
    </location>
</feature>
<dbReference type="InterPro" id="IPR022369">
    <property type="entry name" value="Integral_membrane_TerC_rswitch"/>
</dbReference>
<dbReference type="InterPro" id="IPR005496">
    <property type="entry name" value="Integral_membrane_TerC"/>
</dbReference>
<comment type="caution">
    <text evidence="7">The sequence shown here is derived from an EMBL/GenBank/DDBJ whole genome shotgun (WGS) entry which is preliminary data.</text>
</comment>
<evidence type="ECO:0000256" key="3">
    <source>
        <dbReference type="ARBA" id="ARBA00022692"/>
    </source>
</evidence>
<feature type="transmembrane region" description="Helical" evidence="6">
    <location>
        <begin position="114"/>
        <end position="136"/>
    </location>
</feature>
<evidence type="ECO:0000256" key="1">
    <source>
        <dbReference type="ARBA" id="ARBA00004141"/>
    </source>
</evidence>
<reference evidence="7 8" key="1">
    <citation type="submission" date="2015-11" db="EMBL/GenBank/DDBJ databases">
        <title>Genomic analysis of 38 Legionella species identifies large and diverse effector repertoires.</title>
        <authorList>
            <person name="Burstein D."/>
            <person name="Amaro F."/>
            <person name="Zusman T."/>
            <person name="Lifshitz Z."/>
            <person name="Cohen O."/>
            <person name="Gilbert J.A."/>
            <person name="Pupko T."/>
            <person name="Shuman H.A."/>
            <person name="Segal G."/>
        </authorList>
    </citation>
    <scope>NUCLEOTIDE SEQUENCE [LARGE SCALE GENOMIC DNA]</scope>
    <source>
        <strain evidence="7 8">ATCC 49655</strain>
    </source>
</reference>
<dbReference type="PANTHER" id="PTHR30238:SF0">
    <property type="entry name" value="THYLAKOID MEMBRANE PROTEIN TERC, CHLOROPLASTIC"/>
    <property type="match status" value="1"/>
</dbReference>
<sequence length="323" mass="37684">MTTVSEWWMWPAFFAFVLVMIFIDLFLFSGRKVHRVSTTEALSWTMVWVCLALIFNLLFWWYLLHVTTAEEAHVKALEFTTGYLIEKSLSIDNIFVILMIFQYFSIPVEYQRRVLIYGVLGAIVMRLVLILLGIWVINQFHWVLYLFGLLLLVTGVKMFFVEDEAPDLERNPVYRMMNNHLHITKTLHGEHFFVLKDKIRYATPLFVVLVLVEVSDLIFAVDSIPAIFAITNDPFIVFTSNIFAILGLRALYFLLVNMHNRFHLLKYGLAIILIFIGIKMLIVHWFKIPIFLTLGSVAIILFTSVLLSIYHSHLLDKRKKKGS</sequence>